<proteinExistence type="predicted"/>
<reference evidence="3 4" key="1">
    <citation type="submission" date="2020-07" db="EMBL/GenBank/DDBJ databases">
        <title>Genomic Encyclopedia of Type Strains, Phase IV (KMG-V): Genome sequencing to study the core and pangenomes of soil and plant-associated prokaryotes.</title>
        <authorList>
            <person name="Whitman W."/>
        </authorList>
    </citation>
    <scope>NUCLEOTIDE SEQUENCE [LARGE SCALE GENOMIC DNA]</scope>
    <source>
        <strain evidence="3 4">SAS40</strain>
    </source>
</reference>
<dbReference type="EMBL" id="JACBYR010000001">
    <property type="protein sequence ID" value="NYE82219.1"/>
    <property type="molecule type" value="Genomic_DNA"/>
</dbReference>
<keyword evidence="2" id="KW-0732">Signal</keyword>
<keyword evidence="4" id="KW-1185">Reference proteome</keyword>
<evidence type="ECO:0000313" key="3">
    <source>
        <dbReference type="EMBL" id="NYE82219.1"/>
    </source>
</evidence>
<gene>
    <name evidence="3" type="ORF">FHW18_001490</name>
</gene>
<protein>
    <submittedName>
        <fullName evidence="3">Uncharacterized protein</fullName>
    </submittedName>
</protein>
<dbReference type="AlphaFoldDB" id="A0A7Y9ITY4"/>
<feature type="signal peptide" evidence="2">
    <location>
        <begin position="1"/>
        <end position="18"/>
    </location>
</feature>
<feature type="compositionally biased region" description="Low complexity" evidence="1">
    <location>
        <begin position="100"/>
        <end position="114"/>
    </location>
</feature>
<evidence type="ECO:0000256" key="1">
    <source>
        <dbReference type="SAM" id="MobiDB-lite"/>
    </source>
</evidence>
<sequence length="156" mass="16083">MKKSLFVVLLVAAMPVMAKLPAPTPELKAKSAETAAKQAWQAKVDGYQLCQSQDKVAAAYRTSAQAAGKPVGPVVATPPCSDPGEFKYVNTDLDQRPLEAAGAHSPATPAASPHNTRETDAGSKTSGGDTAPAAQSSQPATVKEPSTRNSAEPSKK</sequence>
<feature type="region of interest" description="Disordered" evidence="1">
    <location>
        <begin position="63"/>
        <end position="156"/>
    </location>
</feature>
<feature type="compositionally biased region" description="Polar residues" evidence="1">
    <location>
        <begin position="122"/>
        <end position="140"/>
    </location>
</feature>
<organism evidence="3 4">
    <name type="scientific">Pigmentiphaga litoralis</name>
    <dbReference type="NCBI Taxonomy" id="516702"/>
    <lineage>
        <taxon>Bacteria</taxon>
        <taxon>Pseudomonadati</taxon>
        <taxon>Pseudomonadota</taxon>
        <taxon>Betaproteobacteria</taxon>
        <taxon>Burkholderiales</taxon>
        <taxon>Alcaligenaceae</taxon>
        <taxon>Pigmentiphaga</taxon>
    </lineage>
</organism>
<feature type="chain" id="PRO_5030637888" evidence="2">
    <location>
        <begin position="19"/>
        <end position="156"/>
    </location>
</feature>
<dbReference type="Proteomes" id="UP000542125">
    <property type="component" value="Unassembled WGS sequence"/>
</dbReference>
<evidence type="ECO:0000313" key="4">
    <source>
        <dbReference type="Proteomes" id="UP000542125"/>
    </source>
</evidence>
<evidence type="ECO:0000256" key="2">
    <source>
        <dbReference type="SAM" id="SignalP"/>
    </source>
</evidence>
<comment type="caution">
    <text evidence="3">The sequence shown here is derived from an EMBL/GenBank/DDBJ whole genome shotgun (WGS) entry which is preliminary data.</text>
</comment>
<feature type="compositionally biased region" description="Polar residues" evidence="1">
    <location>
        <begin position="147"/>
        <end position="156"/>
    </location>
</feature>
<accession>A0A7Y9ITY4</accession>
<name>A0A7Y9ITY4_9BURK</name>